<reference evidence="2" key="1">
    <citation type="submission" date="2019-08" db="EMBL/GenBank/DDBJ databases">
        <authorList>
            <person name="Kucharzyk K."/>
            <person name="Murdoch R.W."/>
            <person name="Higgins S."/>
            <person name="Loffler F."/>
        </authorList>
    </citation>
    <scope>NUCLEOTIDE SEQUENCE</scope>
</reference>
<organism evidence="2">
    <name type="scientific">bioreactor metagenome</name>
    <dbReference type="NCBI Taxonomy" id="1076179"/>
    <lineage>
        <taxon>unclassified sequences</taxon>
        <taxon>metagenomes</taxon>
        <taxon>ecological metagenomes</taxon>
    </lineage>
</organism>
<keyword evidence="1" id="KW-1133">Transmembrane helix</keyword>
<feature type="transmembrane region" description="Helical" evidence="1">
    <location>
        <begin position="102"/>
        <end position="124"/>
    </location>
</feature>
<accession>A0A645ARB3</accession>
<proteinExistence type="predicted"/>
<name>A0A645ARB3_9ZZZZ</name>
<keyword evidence="1" id="KW-0472">Membrane</keyword>
<protein>
    <submittedName>
        <fullName evidence="2">Uncharacterized protein</fullName>
    </submittedName>
</protein>
<dbReference type="EMBL" id="VSSQ01015364">
    <property type="protein sequence ID" value="MPM55640.1"/>
    <property type="molecule type" value="Genomic_DNA"/>
</dbReference>
<keyword evidence="1" id="KW-0812">Transmembrane</keyword>
<gene>
    <name evidence="2" type="ORF">SDC9_102437</name>
</gene>
<evidence type="ECO:0000256" key="1">
    <source>
        <dbReference type="SAM" id="Phobius"/>
    </source>
</evidence>
<comment type="caution">
    <text evidence="2">The sequence shown here is derived from an EMBL/GenBank/DDBJ whole genome shotgun (WGS) entry which is preliminary data.</text>
</comment>
<sequence>MNKRPRTVIPSHDETPTIKAPMLNTSIKTTSVRFLPTRSAIRPIKAGMRIIPTYCAETKNPLSILSREKNSAIVRRTTWNPPISKPIEKCNRHENSIFLSRYFFLFILSLIPVSCIKKSLSVALEGPDRTKLVRWSIVF</sequence>
<dbReference type="AlphaFoldDB" id="A0A645ARB3"/>
<evidence type="ECO:0000313" key="2">
    <source>
        <dbReference type="EMBL" id="MPM55640.1"/>
    </source>
</evidence>